<keyword evidence="3" id="KW-1185">Reference proteome</keyword>
<dbReference type="PROSITE" id="PS50994">
    <property type="entry name" value="INTEGRASE"/>
    <property type="match status" value="1"/>
</dbReference>
<evidence type="ECO:0000313" key="2">
    <source>
        <dbReference type="EMBL" id="MEI4771425.1"/>
    </source>
</evidence>
<dbReference type="Proteomes" id="UP001364890">
    <property type="component" value="Unassembled WGS sequence"/>
</dbReference>
<reference evidence="2 3" key="1">
    <citation type="submission" date="2024-01" db="EMBL/GenBank/DDBJ databases">
        <title>Seven novel Bacillus-like species.</title>
        <authorList>
            <person name="Liu G."/>
        </authorList>
    </citation>
    <scope>NUCLEOTIDE SEQUENCE [LARGE SCALE GENOMIC DNA]</scope>
    <source>
        <strain evidence="2 3">FJAT-51614</strain>
    </source>
</reference>
<accession>A0ABU8F8Y0</accession>
<gene>
    <name evidence="2" type="ORF">WAX74_17500</name>
</gene>
<dbReference type="InterPro" id="IPR036397">
    <property type="entry name" value="RNaseH_sf"/>
</dbReference>
<feature type="domain" description="Integrase catalytic" evidence="1">
    <location>
        <begin position="11"/>
        <end position="214"/>
    </location>
</feature>
<dbReference type="InterPro" id="IPR001584">
    <property type="entry name" value="Integrase_cat-core"/>
</dbReference>
<evidence type="ECO:0000313" key="3">
    <source>
        <dbReference type="Proteomes" id="UP001364890"/>
    </source>
</evidence>
<protein>
    <submittedName>
        <fullName evidence="2">Transposase</fullName>
    </submittedName>
</protein>
<dbReference type="RefSeq" id="WP_336498971.1">
    <property type="nucleotide sequence ID" value="NZ_JBAWSY010000019.1"/>
</dbReference>
<organism evidence="2 3">
    <name type="scientific">Psychrobacillus mangrovi</name>
    <dbReference type="NCBI Taxonomy" id="3117745"/>
    <lineage>
        <taxon>Bacteria</taxon>
        <taxon>Bacillati</taxon>
        <taxon>Bacillota</taxon>
        <taxon>Bacilli</taxon>
        <taxon>Bacillales</taxon>
        <taxon>Bacillaceae</taxon>
        <taxon>Psychrobacillus</taxon>
    </lineage>
</organism>
<dbReference type="InterPro" id="IPR015378">
    <property type="entry name" value="Transposase-like_Mu_C"/>
</dbReference>
<name>A0ABU8F8Y0_9BACI</name>
<dbReference type="Pfam" id="PF09299">
    <property type="entry name" value="Mu-transpos_C"/>
    <property type="match status" value="1"/>
</dbReference>
<dbReference type="SUPFAM" id="SSF53098">
    <property type="entry name" value="Ribonuclease H-like"/>
    <property type="match status" value="1"/>
</dbReference>
<comment type="caution">
    <text evidence="2">The sequence shown here is derived from an EMBL/GenBank/DDBJ whole genome shotgun (WGS) entry which is preliminary data.</text>
</comment>
<evidence type="ECO:0000259" key="1">
    <source>
        <dbReference type="PROSITE" id="PS50994"/>
    </source>
</evidence>
<dbReference type="InterPro" id="IPR012337">
    <property type="entry name" value="RNaseH-like_sf"/>
</dbReference>
<proteinExistence type="predicted"/>
<sequence>MNEKQPSGLEKPTHPLQEVQAVFAKLDLFVEDDKERRPLGRPWITSIVDVYTGYPLGFYTGFEAPSYTSVMNALNHAIFPKTYLKDRYPEIKNNWVAYGIPEMLLVDRGNEFAGDHLFNACEQLGIDLFVCPAKDTYFQGAIERHFRTINQSLLHKTFWSSASLSAFEESEFNCSTVSYSTLLECIHVWMVDLYPICFNKSVGGVPVKLWKESRVVPSSVASKTALMKTGNGRITGMGIRFKQLYYQSEKLVEFLHEYTAKGRKNSLEIKYDPTDISKIFVYDPLANSYFEVLCLNEEYSEGLNEHTHKAILDKFEEEKIDIEAIRAVRFKVEQLIARVEKLLLKERKKAEGAWRKGELK</sequence>
<dbReference type="Gene3D" id="3.30.420.10">
    <property type="entry name" value="Ribonuclease H-like superfamily/Ribonuclease H"/>
    <property type="match status" value="1"/>
</dbReference>
<dbReference type="EMBL" id="JBAWSY010000019">
    <property type="protein sequence ID" value="MEI4771425.1"/>
    <property type="molecule type" value="Genomic_DNA"/>
</dbReference>